<reference evidence="11" key="1">
    <citation type="submission" date="2022-09" db="EMBL/GenBank/DDBJ databases">
        <title>Haloadaptaus new haloarchaeum isolated from saline soil.</title>
        <authorList>
            <person name="Duran-Viseras A."/>
            <person name="Sanchez-Porro C."/>
            <person name="Ventosa A."/>
        </authorList>
    </citation>
    <scope>NUCLEOTIDE SEQUENCE</scope>
    <source>
        <strain evidence="11">F3-133</strain>
    </source>
</reference>
<dbReference type="InterPro" id="IPR017871">
    <property type="entry name" value="ABC_transporter-like_CS"/>
</dbReference>
<dbReference type="SUPFAM" id="SSF52540">
    <property type="entry name" value="P-loop containing nucleoside triphosphate hydrolases"/>
    <property type="match status" value="1"/>
</dbReference>
<evidence type="ECO:0000256" key="5">
    <source>
        <dbReference type="ARBA" id="ARBA00022741"/>
    </source>
</evidence>
<evidence type="ECO:0000256" key="9">
    <source>
        <dbReference type="ARBA" id="ARBA00025157"/>
    </source>
</evidence>
<evidence type="ECO:0000256" key="1">
    <source>
        <dbReference type="ARBA" id="ARBA00004202"/>
    </source>
</evidence>
<keyword evidence="12" id="KW-1185">Reference proteome</keyword>
<keyword evidence="3" id="KW-0813">Transport</keyword>
<evidence type="ECO:0000256" key="3">
    <source>
        <dbReference type="ARBA" id="ARBA00022448"/>
    </source>
</evidence>
<dbReference type="Pfam" id="PF00005">
    <property type="entry name" value="ABC_tran"/>
    <property type="match status" value="1"/>
</dbReference>
<evidence type="ECO:0000256" key="6">
    <source>
        <dbReference type="ARBA" id="ARBA00022840"/>
    </source>
</evidence>
<dbReference type="EMBL" id="RKLV01000001">
    <property type="protein sequence ID" value="MCX2817952.1"/>
    <property type="molecule type" value="Genomic_DNA"/>
</dbReference>
<keyword evidence="8" id="KW-0472">Membrane</keyword>
<name>A0A9Q4C2L8_9EURY</name>
<dbReference type="InterPro" id="IPR003439">
    <property type="entry name" value="ABC_transporter-like_ATP-bd"/>
</dbReference>
<dbReference type="Gene3D" id="3.40.50.300">
    <property type="entry name" value="P-loop containing nucleotide triphosphate hydrolases"/>
    <property type="match status" value="1"/>
</dbReference>
<dbReference type="InterPro" id="IPR003593">
    <property type="entry name" value="AAA+_ATPase"/>
</dbReference>
<accession>A0A9Q4C2L8</accession>
<keyword evidence="4" id="KW-1003">Cell membrane</keyword>
<dbReference type="CDD" id="cd03225">
    <property type="entry name" value="ABC_cobalt_CbiO_domain1"/>
    <property type="match status" value="1"/>
</dbReference>
<dbReference type="PANTHER" id="PTHR43553:SF24">
    <property type="entry name" value="ENERGY-COUPLING FACTOR TRANSPORTER ATP-BINDING PROTEIN ECFA1"/>
    <property type="match status" value="1"/>
</dbReference>
<evidence type="ECO:0000256" key="7">
    <source>
        <dbReference type="ARBA" id="ARBA00022967"/>
    </source>
</evidence>
<organism evidence="11 12">
    <name type="scientific">Halorutilus salinus</name>
    <dbReference type="NCBI Taxonomy" id="2487751"/>
    <lineage>
        <taxon>Archaea</taxon>
        <taxon>Methanobacteriati</taxon>
        <taxon>Methanobacteriota</taxon>
        <taxon>Stenosarchaea group</taxon>
        <taxon>Halobacteria</taxon>
        <taxon>Halorutilales</taxon>
        <taxon>Halorutilaceae</taxon>
        <taxon>Halorutilus</taxon>
    </lineage>
</organism>
<evidence type="ECO:0000256" key="8">
    <source>
        <dbReference type="ARBA" id="ARBA00023136"/>
    </source>
</evidence>
<comment type="function">
    <text evidence="9">Probably part of an ABC transporter complex. Responsible for energy coupling to the transport system.</text>
</comment>
<evidence type="ECO:0000259" key="10">
    <source>
        <dbReference type="PROSITE" id="PS50893"/>
    </source>
</evidence>
<feature type="domain" description="ABC transporter" evidence="10">
    <location>
        <begin position="2"/>
        <end position="233"/>
    </location>
</feature>
<dbReference type="GO" id="GO:0043190">
    <property type="term" value="C:ATP-binding cassette (ABC) transporter complex"/>
    <property type="evidence" value="ECO:0007669"/>
    <property type="project" value="TreeGrafter"/>
</dbReference>
<keyword evidence="5" id="KW-0547">Nucleotide-binding</keyword>
<keyword evidence="7" id="KW-1278">Translocase</keyword>
<dbReference type="SMART" id="SM00382">
    <property type="entry name" value="AAA"/>
    <property type="match status" value="1"/>
</dbReference>
<dbReference type="InterPro" id="IPR027417">
    <property type="entry name" value="P-loop_NTPase"/>
</dbReference>
<protein>
    <submittedName>
        <fullName evidence="11">ATP-binding cassette domain-containing protein</fullName>
    </submittedName>
</protein>
<dbReference type="GO" id="GO:0042626">
    <property type="term" value="F:ATPase-coupled transmembrane transporter activity"/>
    <property type="evidence" value="ECO:0007669"/>
    <property type="project" value="TreeGrafter"/>
</dbReference>
<comment type="caution">
    <text evidence="11">The sequence shown here is derived from an EMBL/GenBank/DDBJ whole genome shotgun (WGS) entry which is preliminary data.</text>
</comment>
<evidence type="ECO:0000313" key="11">
    <source>
        <dbReference type="EMBL" id="MCX2817952.1"/>
    </source>
</evidence>
<dbReference type="AlphaFoldDB" id="A0A9Q4C2L8"/>
<dbReference type="InterPro" id="IPR050095">
    <property type="entry name" value="ECF_ABC_transporter_ATP-bd"/>
</dbReference>
<comment type="subcellular location">
    <subcellularLocation>
        <location evidence="1">Cell membrane</location>
        <topology evidence="1">Peripheral membrane protein</topology>
    </subcellularLocation>
</comment>
<dbReference type="Proteomes" id="UP001149411">
    <property type="component" value="Unassembled WGS sequence"/>
</dbReference>
<dbReference type="RefSeq" id="WP_266085509.1">
    <property type="nucleotide sequence ID" value="NZ_RKLV01000001.1"/>
</dbReference>
<proteinExistence type="inferred from homology"/>
<gene>
    <name evidence="11" type="ORF">EGH25_01075</name>
</gene>
<dbReference type="FunFam" id="3.40.50.300:FF:000224">
    <property type="entry name" value="Energy-coupling factor transporter ATP-binding protein EcfA"/>
    <property type="match status" value="1"/>
</dbReference>
<evidence type="ECO:0000313" key="12">
    <source>
        <dbReference type="Proteomes" id="UP001149411"/>
    </source>
</evidence>
<dbReference type="PROSITE" id="PS00211">
    <property type="entry name" value="ABC_TRANSPORTER_1"/>
    <property type="match status" value="1"/>
</dbReference>
<comment type="similarity">
    <text evidence="2">Belongs to the ABC transporter superfamily.</text>
</comment>
<dbReference type="InterPro" id="IPR015856">
    <property type="entry name" value="ABC_transpr_CbiO/EcfA_su"/>
</dbReference>
<sequence>MIRFEGVAHERDGERALDGVSLEIDSGGFVLLLGRNGSGKTTLLRHMNALLTPDEGSVLVDGVPTDEDGEGARRKVGMVFQDAGSQIVAETVKDDVAFGPENLGLETDEIRERVDEAVSAVGATALLDRSPYELSGGELRRVALAGVLAMRPDVLALDEPLADLDYEGEKAVVERVVGANQDGKTVVVATHDAEPFVDLAERAVVLEDGSVAEDGTPDELFSRGLEGYGVRTPCSYR</sequence>
<keyword evidence="6 11" id="KW-0067">ATP-binding</keyword>
<dbReference type="GO" id="GO:0005524">
    <property type="term" value="F:ATP binding"/>
    <property type="evidence" value="ECO:0007669"/>
    <property type="project" value="UniProtKB-KW"/>
</dbReference>
<dbReference type="PANTHER" id="PTHR43553">
    <property type="entry name" value="HEAVY METAL TRANSPORTER"/>
    <property type="match status" value="1"/>
</dbReference>
<dbReference type="PROSITE" id="PS50893">
    <property type="entry name" value="ABC_TRANSPORTER_2"/>
    <property type="match status" value="1"/>
</dbReference>
<dbReference type="GO" id="GO:0016887">
    <property type="term" value="F:ATP hydrolysis activity"/>
    <property type="evidence" value="ECO:0007669"/>
    <property type="project" value="InterPro"/>
</dbReference>
<evidence type="ECO:0000256" key="2">
    <source>
        <dbReference type="ARBA" id="ARBA00005417"/>
    </source>
</evidence>
<evidence type="ECO:0000256" key="4">
    <source>
        <dbReference type="ARBA" id="ARBA00022475"/>
    </source>
</evidence>